<evidence type="ECO:0000313" key="2">
    <source>
        <dbReference type="Proteomes" id="UP000000755"/>
    </source>
</evidence>
<gene>
    <name evidence="1" type="ordered locus">GFO_0919</name>
</gene>
<sequence length="39" mass="4895">MNIELLVDRYLTKFNFSLKFSKKWSRRNEKLKNFQEIDN</sequence>
<organism evidence="1 2">
    <name type="scientific">Christiangramia forsetii (strain DSM 17595 / CGMCC 1.15422 / KT0803)</name>
    <name type="common">Gramella forsetii</name>
    <dbReference type="NCBI Taxonomy" id="411154"/>
    <lineage>
        <taxon>Bacteria</taxon>
        <taxon>Pseudomonadati</taxon>
        <taxon>Bacteroidota</taxon>
        <taxon>Flavobacteriia</taxon>
        <taxon>Flavobacteriales</taxon>
        <taxon>Flavobacteriaceae</taxon>
        <taxon>Christiangramia</taxon>
    </lineage>
</organism>
<protein>
    <submittedName>
        <fullName evidence="1">Uncharacterized protein</fullName>
    </submittedName>
</protein>
<reference evidence="1 2" key="1">
    <citation type="journal article" date="2006" name="Environ. Microbiol.">
        <title>Whole genome analysis of the marine Bacteroidetes'Gramella forsetii' reveals adaptations to degradation of polymeric organic matter.</title>
        <authorList>
            <person name="Bauer M."/>
            <person name="Kube M."/>
            <person name="Teeling H."/>
            <person name="Richter M."/>
            <person name="Lombardot T."/>
            <person name="Allers E."/>
            <person name="Wuerdemann C.A."/>
            <person name="Quast C."/>
            <person name="Kuhl H."/>
            <person name="Knaust F."/>
            <person name="Woebken D."/>
            <person name="Bischof K."/>
            <person name="Mussmann M."/>
            <person name="Choudhuri J.V."/>
            <person name="Meyer F."/>
            <person name="Reinhardt R."/>
            <person name="Amann R.I."/>
            <person name="Gloeckner F.O."/>
        </authorList>
    </citation>
    <scope>NUCLEOTIDE SEQUENCE [LARGE SCALE GENOMIC DNA]</scope>
    <source>
        <strain evidence="1 2">KT0803</strain>
    </source>
</reference>
<dbReference type="Proteomes" id="UP000000755">
    <property type="component" value="Chromosome"/>
</dbReference>
<dbReference type="KEGG" id="gfo:GFO_0919"/>
<accession>A0LZU8</accession>
<dbReference type="AlphaFoldDB" id="A0LZU8"/>
<dbReference type="HOGENOM" id="CLU_3310489_0_0_10"/>
<name>A0LZU8_CHRFK</name>
<evidence type="ECO:0000313" key="1">
    <source>
        <dbReference type="EMBL" id="CAL65893.1"/>
    </source>
</evidence>
<dbReference type="EMBL" id="CU207366">
    <property type="protein sequence ID" value="CAL65893.1"/>
    <property type="molecule type" value="Genomic_DNA"/>
</dbReference>
<proteinExistence type="predicted"/>